<dbReference type="EMBL" id="JABCSC020000003">
    <property type="protein sequence ID" value="NSL55904.1"/>
    <property type="molecule type" value="Genomic_DNA"/>
</dbReference>
<evidence type="ECO:0008006" key="5">
    <source>
        <dbReference type="Google" id="ProtNLM"/>
    </source>
</evidence>
<dbReference type="InterPro" id="IPR031709">
    <property type="entry name" value="PutAbiC"/>
</dbReference>
<keyword evidence="2" id="KW-1133">Transmembrane helix</keyword>
<keyword evidence="2" id="KW-0812">Transmembrane</keyword>
<reference evidence="3 4" key="1">
    <citation type="submission" date="2020-06" db="EMBL/GenBank/DDBJ databases">
        <title>Draft genome of Uliginosibacterium sp. IMCC34675.</title>
        <authorList>
            <person name="Song J."/>
        </authorList>
    </citation>
    <scope>NUCLEOTIDE SEQUENCE [LARGE SCALE GENOMIC DNA]</scope>
    <source>
        <strain evidence="3 4">IMCC34675</strain>
    </source>
</reference>
<keyword evidence="4" id="KW-1185">Reference proteome</keyword>
<comment type="caution">
    <text evidence="3">The sequence shown here is derived from an EMBL/GenBank/DDBJ whole genome shotgun (WGS) entry which is preliminary data.</text>
</comment>
<protein>
    <recommendedName>
        <fullName evidence="5">Phage abortive infection protein</fullName>
    </recommendedName>
</protein>
<evidence type="ECO:0000256" key="2">
    <source>
        <dbReference type="SAM" id="Phobius"/>
    </source>
</evidence>
<proteinExistence type="predicted"/>
<sequence>MKKYWLLILLLVVLLIAAVFAWQLYALYTAAFGTDILLNATRADWGVLGDFFGGTLNPIFSFLGLIMLLVTLFQNQTELELSRNELKESSQALKAQASTLDKQRFEDTFFALLNQLNNLLEQLLAEGVRHDFEGKPTDRNSVVTALKHDLIGSDLHRLTPYTTSLQAAKNVLLKHDPLLNQYFRILYQILKFVATNSPNTSLVGHFNVQSLEDTTPSANEKFYSNIVRSFVPETVYYLLAVNCFTKNSQDPYRPYKLLVERYEFFEHMPLRIPDHQNRELLDNLVAHYKPTAFGSNADYGQRG</sequence>
<feature type="transmembrane region" description="Helical" evidence="2">
    <location>
        <begin position="45"/>
        <end position="73"/>
    </location>
</feature>
<organism evidence="3 4">
    <name type="scientific">Uliginosibacterium aquaticum</name>
    <dbReference type="NCBI Taxonomy" id="2731212"/>
    <lineage>
        <taxon>Bacteria</taxon>
        <taxon>Pseudomonadati</taxon>
        <taxon>Pseudomonadota</taxon>
        <taxon>Betaproteobacteria</taxon>
        <taxon>Rhodocyclales</taxon>
        <taxon>Zoogloeaceae</taxon>
        <taxon>Uliginosibacterium</taxon>
    </lineage>
</organism>
<gene>
    <name evidence="3" type="ORF">HJ583_012765</name>
</gene>
<evidence type="ECO:0000313" key="4">
    <source>
        <dbReference type="Proteomes" id="UP000778523"/>
    </source>
</evidence>
<accession>A0ABX2IGQ1</accession>
<dbReference type="RefSeq" id="WP_170022281.1">
    <property type="nucleotide sequence ID" value="NZ_JABCSC020000003.1"/>
</dbReference>
<evidence type="ECO:0000256" key="1">
    <source>
        <dbReference type="SAM" id="Coils"/>
    </source>
</evidence>
<name>A0ABX2IGQ1_9RHOO</name>
<feature type="coiled-coil region" evidence="1">
    <location>
        <begin position="76"/>
        <end position="103"/>
    </location>
</feature>
<dbReference type="Pfam" id="PF16872">
    <property type="entry name" value="putAbiC"/>
    <property type="match status" value="1"/>
</dbReference>
<dbReference type="Proteomes" id="UP000778523">
    <property type="component" value="Unassembled WGS sequence"/>
</dbReference>
<keyword evidence="1" id="KW-0175">Coiled coil</keyword>
<evidence type="ECO:0000313" key="3">
    <source>
        <dbReference type="EMBL" id="NSL55904.1"/>
    </source>
</evidence>
<keyword evidence="2" id="KW-0472">Membrane</keyword>